<evidence type="ECO:0000313" key="2">
    <source>
        <dbReference type="EMBL" id="RGT07163.1"/>
    </source>
</evidence>
<evidence type="ECO:0000259" key="1">
    <source>
        <dbReference type="Pfam" id="PF08241"/>
    </source>
</evidence>
<feature type="domain" description="Methyltransferase type 11" evidence="1">
    <location>
        <begin position="54"/>
        <end position="155"/>
    </location>
</feature>
<dbReference type="GO" id="GO:0032259">
    <property type="term" value="P:methylation"/>
    <property type="evidence" value="ECO:0007669"/>
    <property type="project" value="UniProtKB-KW"/>
</dbReference>
<name>A0A412MAY5_9FIRM</name>
<sequence>MKGGIKMDKYNRNEIAKFYWNSRTIVDEFTEAKEPIYWRSFFETIKYPESLTVLDLGCGGGRNTYMLAELGFRVEACDLHENMLKATWMKIQKLNSLKRNKVHIQKANMLKLPYETESLDIILSNGIYHNTSSVDEFEQAIRESARILKKGGLLCLNVFSNAYVDETLNKQTEEFLFVTPDGLDMMLLPPIRILDILNTVSLVPYNETVSYESKINVGTRSVLRGIFCKK</sequence>
<dbReference type="InterPro" id="IPR013216">
    <property type="entry name" value="Methyltransf_11"/>
</dbReference>
<protein>
    <submittedName>
        <fullName evidence="2">Class I SAM-dependent methyltransferase</fullName>
    </submittedName>
</protein>
<comment type="caution">
    <text evidence="2">The sequence shown here is derived from an EMBL/GenBank/DDBJ whole genome shotgun (WGS) entry which is preliminary data.</text>
</comment>
<dbReference type="PANTHER" id="PTHR43861:SF1">
    <property type="entry name" value="TRANS-ACONITATE 2-METHYLTRANSFERASE"/>
    <property type="match status" value="1"/>
</dbReference>
<dbReference type="InterPro" id="IPR029063">
    <property type="entry name" value="SAM-dependent_MTases_sf"/>
</dbReference>
<reference evidence="2 3" key="1">
    <citation type="submission" date="2018-08" db="EMBL/GenBank/DDBJ databases">
        <title>A genome reference for cultivated species of the human gut microbiota.</title>
        <authorList>
            <person name="Zou Y."/>
            <person name="Xue W."/>
            <person name="Luo G."/>
        </authorList>
    </citation>
    <scope>NUCLEOTIDE SEQUENCE [LARGE SCALE GENOMIC DNA]</scope>
    <source>
        <strain evidence="2 3">AF19-4AC</strain>
    </source>
</reference>
<gene>
    <name evidence="2" type="ORF">DWX53_13150</name>
</gene>
<dbReference type="CDD" id="cd02440">
    <property type="entry name" value="AdoMet_MTases"/>
    <property type="match status" value="1"/>
</dbReference>
<dbReference type="Gene3D" id="3.40.50.150">
    <property type="entry name" value="Vaccinia Virus protein VP39"/>
    <property type="match status" value="1"/>
</dbReference>
<dbReference type="PANTHER" id="PTHR43861">
    <property type="entry name" value="TRANS-ACONITATE 2-METHYLTRANSFERASE-RELATED"/>
    <property type="match status" value="1"/>
</dbReference>
<organism evidence="2 3">
    <name type="scientific">Dorea formicigenerans</name>
    <dbReference type="NCBI Taxonomy" id="39486"/>
    <lineage>
        <taxon>Bacteria</taxon>
        <taxon>Bacillati</taxon>
        <taxon>Bacillota</taxon>
        <taxon>Clostridia</taxon>
        <taxon>Lachnospirales</taxon>
        <taxon>Lachnospiraceae</taxon>
        <taxon>Dorea</taxon>
    </lineage>
</organism>
<dbReference type="Pfam" id="PF08241">
    <property type="entry name" value="Methyltransf_11"/>
    <property type="match status" value="1"/>
</dbReference>
<dbReference type="AlphaFoldDB" id="A0A412MAY5"/>
<dbReference type="EMBL" id="QRWH01000016">
    <property type="protein sequence ID" value="RGT07163.1"/>
    <property type="molecule type" value="Genomic_DNA"/>
</dbReference>
<keyword evidence="2" id="KW-0489">Methyltransferase</keyword>
<dbReference type="GO" id="GO:0008757">
    <property type="term" value="F:S-adenosylmethionine-dependent methyltransferase activity"/>
    <property type="evidence" value="ECO:0007669"/>
    <property type="project" value="InterPro"/>
</dbReference>
<dbReference type="Proteomes" id="UP000283630">
    <property type="component" value="Unassembled WGS sequence"/>
</dbReference>
<keyword evidence="2" id="KW-0808">Transferase</keyword>
<dbReference type="SUPFAM" id="SSF53335">
    <property type="entry name" value="S-adenosyl-L-methionine-dependent methyltransferases"/>
    <property type="match status" value="1"/>
</dbReference>
<proteinExistence type="predicted"/>
<accession>A0A412MAY5</accession>
<evidence type="ECO:0000313" key="3">
    <source>
        <dbReference type="Proteomes" id="UP000283630"/>
    </source>
</evidence>